<dbReference type="SUPFAM" id="SSF48208">
    <property type="entry name" value="Six-hairpin glycosidases"/>
    <property type="match status" value="1"/>
</dbReference>
<evidence type="ECO:0000313" key="4">
    <source>
        <dbReference type="Proteomes" id="UP001139450"/>
    </source>
</evidence>
<gene>
    <name evidence="3" type="ORF">MUY27_04440</name>
</gene>
<dbReference type="EMBL" id="JALJEJ010000002">
    <property type="protein sequence ID" value="MCJ8208945.1"/>
    <property type="molecule type" value="Genomic_DNA"/>
</dbReference>
<dbReference type="Pfam" id="PF18961">
    <property type="entry name" value="DUF5703_N"/>
    <property type="match status" value="1"/>
</dbReference>
<feature type="chain" id="PRO_5040841215" evidence="1">
    <location>
        <begin position="22"/>
        <end position="796"/>
    </location>
</feature>
<dbReference type="InterPro" id="IPR008928">
    <property type="entry name" value="6-hairpin_glycosidase_sf"/>
</dbReference>
<dbReference type="RefSeq" id="WP_245128780.1">
    <property type="nucleotide sequence ID" value="NZ_JALJEJ010000002.1"/>
</dbReference>
<evidence type="ECO:0000259" key="2">
    <source>
        <dbReference type="Pfam" id="PF18961"/>
    </source>
</evidence>
<protein>
    <submittedName>
        <fullName evidence="3">DUF5703 domain-containing protein</fullName>
    </submittedName>
</protein>
<dbReference type="Gene3D" id="1.50.10.10">
    <property type="match status" value="1"/>
</dbReference>
<dbReference type="InterPro" id="IPR012341">
    <property type="entry name" value="6hp_glycosidase-like_sf"/>
</dbReference>
<dbReference type="AlphaFoldDB" id="A0A9X1X2T7"/>
<keyword evidence="4" id="KW-1185">Reference proteome</keyword>
<comment type="caution">
    <text evidence="3">The sequence shown here is derived from an EMBL/GenBank/DDBJ whole genome shotgun (WGS) entry which is preliminary data.</text>
</comment>
<evidence type="ECO:0000256" key="1">
    <source>
        <dbReference type="SAM" id="SignalP"/>
    </source>
</evidence>
<proteinExistence type="predicted"/>
<organism evidence="3 4">
    <name type="scientific">Mucilaginibacter straminoryzae</name>
    <dbReference type="NCBI Taxonomy" id="2932774"/>
    <lineage>
        <taxon>Bacteria</taxon>
        <taxon>Pseudomonadati</taxon>
        <taxon>Bacteroidota</taxon>
        <taxon>Sphingobacteriia</taxon>
        <taxon>Sphingobacteriales</taxon>
        <taxon>Sphingobacteriaceae</taxon>
        <taxon>Mucilaginibacter</taxon>
    </lineage>
</organism>
<feature type="signal peptide" evidence="1">
    <location>
        <begin position="1"/>
        <end position="21"/>
    </location>
</feature>
<dbReference type="InterPro" id="IPR013780">
    <property type="entry name" value="Glyco_hydro_b"/>
</dbReference>
<dbReference type="Proteomes" id="UP001139450">
    <property type="component" value="Unassembled WGS sequence"/>
</dbReference>
<accession>A0A9X1X2T7</accession>
<keyword evidence="1" id="KW-0732">Signal</keyword>
<name>A0A9X1X2T7_9SPHI</name>
<reference evidence="3" key="1">
    <citation type="submission" date="2022-04" db="EMBL/GenBank/DDBJ databases">
        <title>Mucilaginibacter sp. RS28 isolated from freshwater.</title>
        <authorList>
            <person name="Ko S.-R."/>
        </authorList>
    </citation>
    <scope>NUCLEOTIDE SEQUENCE</scope>
    <source>
        <strain evidence="3">RS28</strain>
    </source>
</reference>
<feature type="domain" description="DUF5703" evidence="2">
    <location>
        <begin position="31"/>
        <end position="314"/>
    </location>
</feature>
<sequence length="796" mass="91242">MKYHLLLFLFILPVAVNFAKAQDISQYNVAWTTQSKNSSESMPLGGGDIGCNVWVENNDIIFYIGRSGTFDENSSMLKLGRVRLNLSPNPFKSSFRQELKLKEGYIEITGDHQTKVKLWVEVFQPVIHVSINSADQLTAKVTYENWRTEDHSLSTEERHQAYGYSNTTPDKLTVITRKDTIRPQSSSLVWYHQNRNSEMIIDREAIQQHLGDAKAQLWNPMKDLIFGGELLAPGMKFTGNLDSIYVANKYRGWVYQSVKPANKLQFSVVLHTAHASPTGWMQGLQKAVNSSAATDAKWQKNLQWWQQYWNRGYIYINTDKKDQSDKGWEVGRNYNVFRYQLACNAYGEWPTKFNGGLFVFDADFVKGEYKNKVTPDFRRWGGGNFTAQNQRLVYWPMLKSGDFDMMKPQFEFYNRALDNATLRTKKYWGHSGASLTEQVENFGLPAGHTYERLWGKDPHSPRSDSSSTRTLVNQKGETMKFIDYGFLTNQWVVDHYDGQLEFSKMILDYQQYTGADISKYLPFIDASVRFFDEHYQYWSKKLNGYPLDANGKLILYPGAALETYKGATNAVSTVAGLKTVLNELLELPSKQATIQQRTYWKALLNRIPTITTRELNGHTVIAPAEKWDGKVINSELPQLYPVFPYHIYGVGKPDLQLAIDTWHFGADKKNQYSIISWHPDPIYAADLGLTEEAKDLTTQKLSNATYRFPTFWGPGLDWAPDHNWGGSGMIALQEMMLQTDGKKTYLMPAWPKDWNAIVKLHAPYNTTVEATIKNGKVEKLKVTPQTRTKDVMVMQQ</sequence>
<dbReference type="GO" id="GO:0005975">
    <property type="term" value="P:carbohydrate metabolic process"/>
    <property type="evidence" value="ECO:0007669"/>
    <property type="project" value="InterPro"/>
</dbReference>
<dbReference type="Gene3D" id="2.60.40.1180">
    <property type="entry name" value="Golgi alpha-mannosidase II"/>
    <property type="match status" value="1"/>
</dbReference>
<evidence type="ECO:0000313" key="3">
    <source>
        <dbReference type="EMBL" id="MCJ8208945.1"/>
    </source>
</evidence>
<dbReference type="InterPro" id="IPR043757">
    <property type="entry name" value="DUF5703_N"/>
</dbReference>